<dbReference type="InterPro" id="IPR036264">
    <property type="entry name" value="Bact_exopeptidase_dim_dom"/>
</dbReference>
<dbReference type="PROSITE" id="PS00758">
    <property type="entry name" value="ARGE_DAPE_CPG2_1"/>
    <property type="match status" value="1"/>
</dbReference>
<keyword evidence="7" id="KW-0479">Metal-binding</keyword>
<name>A0ABY4GNF6_9BACI</name>
<dbReference type="NCBIfam" id="NF005373">
    <property type="entry name" value="PRK06915.1"/>
    <property type="match status" value="1"/>
</dbReference>
<keyword evidence="8" id="KW-0378">Hydrolase</keyword>
<dbReference type="Pfam" id="PF07687">
    <property type="entry name" value="M20_dimer"/>
    <property type="match status" value="1"/>
</dbReference>
<dbReference type="InterPro" id="IPR002933">
    <property type="entry name" value="Peptidase_M20"/>
</dbReference>
<evidence type="ECO:0000256" key="8">
    <source>
        <dbReference type="ARBA" id="ARBA00022801"/>
    </source>
</evidence>
<dbReference type="EMBL" id="CP095071">
    <property type="protein sequence ID" value="UOQ84877.1"/>
    <property type="molecule type" value="Genomic_DNA"/>
</dbReference>
<dbReference type="InterPro" id="IPR050072">
    <property type="entry name" value="Peptidase_M20A"/>
</dbReference>
<comment type="pathway">
    <text evidence="3">Amino-acid biosynthesis; L-lysine biosynthesis via DAP pathway; LL-2,6-diaminopimelate from (S)-tetrahydrodipicolinate (succinylase route): step 3/3.</text>
</comment>
<dbReference type="RefSeq" id="WP_244743335.1">
    <property type="nucleotide sequence ID" value="NZ_CP095071.1"/>
</dbReference>
<comment type="cofactor">
    <cofactor evidence="2">
        <name>Zn(2+)</name>
        <dbReference type="ChEBI" id="CHEBI:29105"/>
    </cofactor>
</comment>
<dbReference type="PANTHER" id="PTHR43808:SF25">
    <property type="entry name" value="PEPTIDASE M20 DIMERISATION DOMAIN-CONTAINING PROTEIN"/>
    <property type="match status" value="1"/>
</dbReference>
<dbReference type="Pfam" id="PF01546">
    <property type="entry name" value="Peptidase_M20"/>
    <property type="match status" value="1"/>
</dbReference>
<evidence type="ECO:0000259" key="12">
    <source>
        <dbReference type="Pfam" id="PF07687"/>
    </source>
</evidence>
<dbReference type="InterPro" id="IPR001261">
    <property type="entry name" value="ArgE/DapE_CS"/>
</dbReference>
<reference evidence="13 14" key="1">
    <citation type="submission" date="2022-04" db="EMBL/GenBank/DDBJ databases">
        <title>Gracilibacillus sp. isolated from saltern.</title>
        <authorList>
            <person name="Won M."/>
            <person name="Lee C.-M."/>
            <person name="Woen H.-Y."/>
            <person name="Kwon S.-W."/>
        </authorList>
    </citation>
    <scope>NUCLEOTIDE SEQUENCE [LARGE SCALE GENOMIC DNA]</scope>
    <source>
        <strain evidence="13 14">SSPM10-3</strain>
    </source>
</reference>
<keyword evidence="9" id="KW-0862">Zinc</keyword>
<dbReference type="SUPFAM" id="SSF55031">
    <property type="entry name" value="Bacterial exopeptidase dimerisation domain"/>
    <property type="match status" value="1"/>
</dbReference>
<dbReference type="SUPFAM" id="SSF53187">
    <property type="entry name" value="Zn-dependent exopeptidases"/>
    <property type="match status" value="1"/>
</dbReference>
<evidence type="ECO:0000256" key="2">
    <source>
        <dbReference type="ARBA" id="ARBA00001947"/>
    </source>
</evidence>
<evidence type="ECO:0000256" key="7">
    <source>
        <dbReference type="ARBA" id="ARBA00022723"/>
    </source>
</evidence>
<accession>A0ABY4GNF6</accession>
<evidence type="ECO:0000256" key="11">
    <source>
        <dbReference type="ARBA" id="ARBA00051301"/>
    </source>
</evidence>
<organism evidence="13 14">
    <name type="scientific">Gracilibacillus salinarum</name>
    <dbReference type="NCBI Taxonomy" id="2932255"/>
    <lineage>
        <taxon>Bacteria</taxon>
        <taxon>Bacillati</taxon>
        <taxon>Bacillota</taxon>
        <taxon>Bacilli</taxon>
        <taxon>Bacillales</taxon>
        <taxon>Bacillaceae</taxon>
        <taxon>Gracilibacillus</taxon>
    </lineage>
</organism>
<dbReference type="EC" id="3.5.1.18" evidence="5"/>
<evidence type="ECO:0000256" key="5">
    <source>
        <dbReference type="ARBA" id="ARBA00011921"/>
    </source>
</evidence>
<gene>
    <name evidence="13" type="ORF">MUN87_19840</name>
</gene>
<comment type="similarity">
    <text evidence="4">Belongs to the peptidase M20A family.</text>
</comment>
<dbReference type="Proteomes" id="UP000831537">
    <property type="component" value="Chromosome"/>
</dbReference>
<evidence type="ECO:0000313" key="13">
    <source>
        <dbReference type="EMBL" id="UOQ84877.1"/>
    </source>
</evidence>
<evidence type="ECO:0000256" key="1">
    <source>
        <dbReference type="ARBA" id="ARBA00001941"/>
    </source>
</evidence>
<keyword evidence="10" id="KW-0170">Cobalt</keyword>
<keyword evidence="14" id="KW-1185">Reference proteome</keyword>
<protein>
    <recommendedName>
        <fullName evidence="6">Probable succinyl-diaminopimelate desuccinylase</fullName>
        <ecNumber evidence="5">3.5.1.18</ecNumber>
    </recommendedName>
</protein>
<feature type="domain" description="Peptidase M20 dimerisation" evidence="12">
    <location>
        <begin position="201"/>
        <end position="313"/>
    </location>
</feature>
<dbReference type="InterPro" id="IPR011650">
    <property type="entry name" value="Peptidase_M20_dimer"/>
</dbReference>
<comment type="cofactor">
    <cofactor evidence="1">
        <name>Co(2+)</name>
        <dbReference type="ChEBI" id="CHEBI:48828"/>
    </cofactor>
</comment>
<evidence type="ECO:0000256" key="3">
    <source>
        <dbReference type="ARBA" id="ARBA00005130"/>
    </source>
</evidence>
<evidence type="ECO:0000313" key="14">
    <source>
        <dbReference type="Proteomes" id="UP000831537"/>
    </source>
</evidence>
<evidence type="ECO:0000256" key="9">
    <source>
        <dbReference type="ARBA" id="ARBA00022833"/>
    </source>
</evidence>
<evidence type="ECO:0000256" key="10">
    <source>
        <dbReference type="ARBA" id="ARBA00023285"/>
    </source>
</evidence>
<sequence length="421" mass="46079">MDLSQQIKACIDGKREHYTTLLQRMVQQPSTVGNEQGVQTIVAEKLHELGLEVDVWEPDYQTLSQNPFFNSTRKSFKGSPNVVGVLPGTGGGHSIMLNGHIDVVPAGDLDPWDDDPFSGTVKDGKLFGRGATDMKGGNLALIIAMETIKEMNLTLKGDIVFCSVIEEESGGSGTLSVIEKGYNADVALIPEPSQMKIFPKQQGSNWFRLKVKGISAHGGTRYEGVSAIDKGVIVYQTLLELEKKRNDRITDPLYADNPIPIPLNVGSFKGGYFPSAVPDLVEIEGRYGIAPGETIEEARQEFEDTLANLADKDPWFQKHPVEVEWFGLRLPPGDCPLNHAFMDVLKGTYTSIKKEEPVIAGSTWGTDGGLLTQAGNIPSVIFGPGTTSMAHFANEYIELDNIFETAEIITHAIIEWCNKDK</sequence>
<dbReference type="InterPro" id="IPR010182">
    <property type="entry name" value="ArgE/DapE"/>
</dbReference>
<dbReference type="Gene3D" id="3.30.70.360">
    <property type="match status" value="1"/>
</dbReference>
<evidence type="ECO:0000256" key="4">
    <source>
        <dbReference type="ARBA" id="ARBA00006247"/>
    </source>
</evidence>
<proteinExistence type="inferred from homology"/>
<dbReference type="NCBIfam" id="TIGR01910">
    <property type="entry name" value="DapE-ArgE"/>
    <property type="match status" value="1"/>
</dbReference>
<dbReference type="PANTHER" id="PTHR43808">
    <property type="entry name" value="ACETYLORNITHINE DEACETYLASE"/>
    <property type="match status" value="1"/>
</dbReference>
<comment type="catalytic activity">
    <reaction evidence="11">
        <text>N-succinyl-(2S,6S)-2,6-diaminopimelate + H2O = (2S,6S)-2,6-diaminopimelate + succinate</text>
        <dbReference type="Rhea" id="RHEA:22608"/>
        <dbReference type="ChEBI" id="CHEBI:15377"/>
        <dbReference type="ChEBI" id="CHEBI:30031"/>
        <dbReference type="ChEBI" id="CHEBI:57609"/>
        <dbReference type="ChEBI" id="CHEBI:58087"/>
        <dbReference type="EC" id="3.5.1.18"/>
    </reaction>
</comment>
<evidence type="ECO:0000256" key="6">
    <source>
        <dbReference type="ARBA" id="ARBA00016853"/>
    </source>
</evidence>
<dbReference type="Gene3D" id="3.40.630.10">
    <property type="entry name" value="Zn peptidases"/>
    <property type="match status" value="1"/>
</dbReference>